<keyword evidence="3" id="KW-1185">Reference proteome</keyword>
<feature type="region of interest" description="Disordered" evidence="1">
    <location>
        <begin position="59"/>
        <end position="78"/>
    </location>
</feature>
<evidence type="ECO:0000313" key="3">
    <source>
        <dbReference type="Proteomes" id="UP000054279"/>
    </source>
</evidence>
<name>A0A0C9V1T0_SPHS4</name>
<feature type="compositionally biased region" description="Low complexity" evidence="1">
    <location>
        <begin position="31"/>
        <end position="47"/>
    </location>
</feature>
<dbReference type="AlphaFoldDB" id="A0A0C9V1T0"/>
<dbReference type="OrthoDB" id="8062037at2759"/>
<gene>
    <name evidence="2" type="ORF">M422DRAFT_266784</name>
</gene>
<protein>
    <submittedName>
        <fullName evidence="2">Unplaced genomic scaffold SPHSTscaffold_166, whole genome shotgun sequence</fullName>
    </submittedName>
</protein>
<dbReference type="HOGENOM" id="CLU_1817031_0_0_1"/>
<proteinExistence type="predicted"/>
<accession>A0A0C9V1T0</accession>
<reference evidence="2 3" key="1">
    <citation type="submission" date="2014-06" db="EMBL/GenBank/DDBJ databases">
        <title>Evolutionary Origins and Diversification of the Mycorrhizal Mutualists.</title>
        <authorList>
            <consortium name="DOE Joint Genome Institute"/>
            <consortium name="Mycorrhizal Genomics Consortium"/>
            <person name="Kohler A."/>
            <person name="Kuo A."/>
            <person name="Nagy L.G."/>
            <person name="Floudas D."/>
            <person name="Copeland A."/>
            <person name="Barry K.W."/>
            <person name="Cichocki N."/>
            <person name="Veneault-Fourrey C."/>
            <person name="LaButti K."/>
            <person name="Lindquist E.A."/>
            <person name="Lipzen A."/>
            <person name="Lundell T."/>
            <person name="Morin E."/>
            <person name="Murat C."/>
            <person name="Riley R."/>
            <person name="Ohm R."/>
            <person name="Sun H."/>
            <person name="Tunlid A."/>
            <person name="Henrissat B."/>
            <person name="Grigoriev I.V."/>
            <person name="Hibbett D.S."/>
            <person name="Martin F."/>
        </authorList>
    </citation>
    <scope>NUCLEOTIDE SEQUENCE [LARGE SCALE GENOMIC DNA]</scope>
    <source>
        <strain evidence="2 3">SS14</strain>
    </source>
</reference>
<dbReference type="Proteomes" id="UP000054279">
    <property type="component" value="Unassembled WGS sequence"/>
</dbReference>
<sequence length="142" mass="14536">MGGPDGTRVVPLGGDGSGVRRVMMFPRLSNLLATPPGGPAPNNGTGNVDVPRPSALQALVPAPMNTGGPSPEPPTPEDVINSLLRVVLRSDRPVFGETCSICREAFDSALAAPPDVVADLTSSSTVDSKAPELSPVPESDQE</sequence>
<feature type="region of interest" description="Disordered" evidence="1">
    <location>
        <begin position="31"/>
        <end position="52"/>
    </location>
</feature>
<dbReference type="EMBL" id="KN837241">
    <property type="protein sequence ID" value="KIJ31536.1"/>
    <property type="molecule type" value="Genomic_DNA"/>
</dbReference>
<organism evidence="2 3">
    <name type="scientific">Sphaerobolus stellatus (strain SS14)</name>
    <dbReference type="NCBI Taxonomy" id="990650"/>
    <lineage>
        <taxon>Eukaryota</taxon>
        <taxon>Fungi</taxon>
        <taxon>Dikarya</taxon>
        <taxon>Basidiomycota</taxon>
        <taxon>Agaricomycotina</taxon>
        <taxon>Agaricomycetes</taxon>
        <taxon>Phallomycetidae</taxon>
        <taxon>Geastrales</taxon>
        <taxon>Sphaerobolaceae</taxon>
        <taxon>Sphaerobolus</taxon>
    </lineage>
</organism>
<evidence type="ECO:0000313" key="2">
    <source>
        <dbReference type="EMBL" id="KIJ31536.1"/>
    </source>
</evidence>
<evidence type="ECO:0000256" key="1">
    <source>
        <dbReference type="SAM" id="MobiDB-lite"/>
    </source>
</evidence>
<feature type="region of interest" description="Disordered" evidence="1">
    <location>
        <begin position="118"/>
        <end position="142"/>
    </location>
</feature>